<keyword evidence="3" id="KW-1185">Reference proteome</keyword>
<dbReference type="SMART" id="SM00530">
    <property type="entry name" value="HTH_XRE"/>
    <property type="match status" value="1"/>
</dbReference>
<reference evidence="2 3" key="1">
    <citation type="submission" date="2023-05" db="EMBL/GenBank/DDBJ databases">
        <title>Novel species of genus Flectobacillus isolated from stream in China.</title>
        <authorList>
            <person name="Lu H."/>
        </authorList>
    </citation>
    <scope>NUCLEOTIDE SEQUENCE [LARGE SCALE GENOMIC DNA]</scope>
    <source>
        <strain evidence="2 3">KCTC 42575</strain>
    </source>
</reference>
<dbReference type="EMBL" id="JASHIF010000003">
    <property type="protein sequence ID" value="MDI9858450.1"/>
    <property type="molecule type" value="Genomic_DNA"/>
</dbReference>
<comment type="caution">
    <text evidence="2">The sequence shown here is derived from an EMBL/GenBank/DDBJ whole genome shotgun (WGS) entry which is preliminary data.</text>
</comment>
<evidence type="ECO:0000313" key="2">
    <source>
        <dbReference type="EMBL" id="MDI9858450.1"/>
    </source>
</evidence>
<feature type="domain" description="HTH cro/C1-type" evidence="1">
    <location>
        <begin position="7"/>
        <end position="62"/>
    </location>
</feature>
<dbReference type="CDD" id="cd00093">
    <property type="entry name" value="HTH_XRE"/>
    <property type="match status" value="1"/>
</dbReference>
<evidence type="ECO:0000259" key="1">
    <source>
        <dbReference type="PROSITE" id="PS50943"/>
    </source>
</evidence>
<gene>
    <name evidence="2" type="ORF">QM524_04455</name>
</gene>
<proteinExistence type="predicted"/>
<sequence>MDLNKKIEQIIVDKGMSPSFFADAIGVQRSSISHILSGRNKPSLDIIQKILRVFPDINRDWLLFDTETPYDNQAINSQQSPVFQQVTPQLRENSNARESNKFMVPEDRIIQQNLRRKVERPEVPSNPVTPPISVAPEPTGKKIERIVIFYTDGTFMESKPM</sequence>
<dbReference type="PROSITE" id="PS50943">
    <property type="entry name" value="HTH_CROC1"/>
    <property type="match status" value="1"/>
</dbReference>
<accession>A0ABT6Y4G6</accession>
<dbReference type="SUPFAM" id="SSF47413">
    <property type="entry name" value="lambda repressor-like DNA-binding domains"/>
    <property type="match status" value="1"/>
</dbReference>
<dbReference type="Pfam" id="PF01381">
    <property type="entry name" value="HTH_3"/>
    <property type="match status" value="1"/>
</dbReference>
<dbReference type="Proteomes" id="UP001236507">
    <property type="component" value="Unassembled WGS sequence"/>
</dbReference>
<protein>
    <submittedName>
        <fullName evidence="2">Helix-turn-helix transcriptional regulator</fullName>
    </submittedName>
</protein>
<organism evidence="2 3">
    <name type="scientific">Flectobacillus roseus</name>
    <dbReference type="NCBI Taxonomy" id="502259"/>
    <lineage>
        <taxon>Bacteria</taxon>
        <taxon>Pseudomonadati</taxon>
        <taxon>Bacteroidota</taxon>
        <taxon>Cytophagia</taxon>
        <taxon>Cytophagales</taxon>
        <taxon>Flectobacillaceae</taxon>
        <taxon>Flectobacillus</taxon>
    </lineage>
</organism>
<dbReference type="RefSeq" id="WP_095165354.1">
    <property type="nucleotide sequence ID" value="NZ_JASHIF010000003.1"/>
</dbReference>
<dbReference type="Gene3D" id="1.10.260.40">
    <property type="entry name" value="lambda repressor-like DNA-binding domains"/>
    <property type="match status" value="1"/>
</dbReference>
<dbReference type="InterPro" id="IPR010982">
    <property type="entry name" value="Lambda_DNA-bd_dom_sf"/>
</dbReference>
<name>A0ABT6Y4G6_9BACT</name>
<evidence type="ECO:0000313" key="3">
    <source>
        <dbReference type="Proteomes" id="UP001236507"/>
    </source>
</evidence>
<dbReference type="InterPro" id="IPR001387">
    <property type="entry name" value="Cro/C1-type_HTH"/>
</dbReference>